<dbReference type="PROSITE" id="PS50110">
    <property type="entry name" value="RESPONSE_REGULATORY"/>
    <property type="match status" value="1"/>
</dbReference>
<evidence type="ECO:0000313" key="7">
    <source>
        <dbReference type="EMBL" id="BEQ16015.1"/>
    </source>
</evidence>
<dbReference type="Proteomes" id="UP001366166">
    <property type="component" value="Chromosome"/>
</dbReference>
<dbReference type="SUPFAM" id="SSF52172">
    <property type="entry name" value="CheY-like"/>
    <property type="match status" value="1"/>
</dbReference>
<organism evidence="7 8">
    <name type="scientific">Desulfoferula mesophila</name>
    <dbReference type="NCBI Taxonomy" id="3058419"/>
    <lineage>
        <taxon>Bacteria</taxon>
        <taxon>Pseudomonadati</taxon>
        <taxon>Thermodesulfobacteriota</taxon>
        <taxon>Desulfarculia</taxon>
        <taxon>Desulfarculales</taxon>
        <taxon>Desulfarculaceae</taxon>
        <taxon>Desulfoferula</taxon>
    </lineage>
</organism>
<evidence type="ECO:0000256" key="3">
    <source>
        <dbReference type="ARBA" id="ARBA00023163"/>
    </source>
</evidence>
<proteinExistence type="predicted"/>
<sequence>MLELCAKLSPDIAIMQGKMMDMKNEQAASMIVNDCKHTKVIGLAPQLDRLSILEMIRGGVSGILLKSCSFNELLEAIDVVSFGGVHISPTIASVVLMDQPYSSNSDPAPDWSLLTKRETEILTMMASAKNTKEIASELDLSTNTVYVHRRNIMEKLNIKNSVELTKIAIREGITDIY</sequence>
<dbReference type="GO" id="GO:0003677">
    <property type="term" value="F:DNA binding"/>
    <property type="evidence" value="ECO:0007669"/>
    <property type="project" value="UniProtKB-KW"/>
</dbReference>
<dbReference type="SMART" id="SM00421">
    <property type="entry name" value="HTH_LUXR"/>
    <property type="match status" value="1"/>
</dbReference>
<dbReference type="PANTHER" id="PTHR43214:SF41">
    <property type="entry name" value="NITRATE_NITRITE RESPONSE REGULATOR PROTEIN NARP"/>
    <property type="match status" value="1"/>
</dbReference>
<evidence type="ECO:0000256" key="4">
    <source>
        <dbReference type="PROSITE-ProRule" id="PRU00169"/>
    </source>
</evidence>
<keyword evidence="2 7" id="KW-0238">DNA-binding</keyword>
<dbReference type="KEGG" id="dmp:FAK_30810"/>
<evidence type="ECO:0000259" key="6">
    <source>
        <dbReference type="PROSITE" id="PS50110"/>
    </source>
</evidence>
<feature type="domain" description="HTH luxR-type" evidence="5">
    <location>
        <begin position="107"/>
        <end position="172"/>
    </location>
</feature>
<gene>
    <name evidence="7" type="ORF">FAK_30810</name>
</gene>
<dbReference type="GO" id="GO:0006355">
    <property type="term" value="P:regulation of DNA-templated transcription"/>
    <property type="evidence" value="ECO:0007669"/>
    <property type="project" value="InterPro"/>
</dbReference>
<dbReference type="SUPFAM" id="SSF46894">
    <property type="entry name" value="C-terminal effector domain of the bipartite response regulators"/>
    <property type="match status" value="1"/>
</dbReference>
<evidence type="ECO:0000256" key="1">
    <source>
        <dbReference type="ARBA" id="ARBA00023015"/>
    </source>
</evidence>
<dbReference type="GO" id="GO:0000160">
    <property type="term" value="P:phosphorelay signal transduction system"/>
    <property type="evidence" value="ECO:0007669"/>
    <property type="project" value="InterPro"/>
</dbReference>
<dbReference type="Gene3D" id="3.40.50.2300">
    <property type="match status" value="1"/>
</dbReference>
<comment type="caution">
    <text evidence="4">Lacks conserved residue(s) required for the propagation of feature annotation.</text>
</comment>
<keyword evidence="8" id="KW-1185">Reference proteome</keyword>
<keyword evidence="1" id="KW-0805">Transcription regulation</keyword>
<reference evidence="8" key="1">
    <citation type="journal article" date="2023" name="Arch. Microbiol.">
        <title>Desulfoferula mesophilus gen. nov. sp. nov., a mesophilic sulfate-reducing bacterium isolated from a brackish lake sediment.</title>
        <authorList>
            <person name="Watanabe T."/>
            <person name="Yabe T."/>
            <person name="Tsuji J.M."/>
            <person name="Fukui M."/>
        </authorList>
    </citation>
    <scope>NUCLEOTIDE SEQUENCE [LARGE SCALE GENOMIC DNA]</scope>
    <source>
        <strain evidence="8">12FAK</strain>
    </source>
</reference>
<dbReference type="InterPro" id="IPR000792">
    <property type="entry name" value="Tscrpt_reg_LuxR_C"/>
</dbReference>
<dbReference type="EMBL" id="AP028679">
    <property type="protein sequence ID" value="BEQ16015.1"/>
    <property type="molecule type" value="Genomic_DNA"/>
</dbReference>
<name>A0AAU9EWU3_9BACT</name>
<evidence type="ECO:0000256" key="2">
    <source>
        <dbReference type="ARBA" id="ARBA00023125"/>
    </source>
</evidence>
<dbReference type="Pfam" id="PF00196">
    <property type="entry name" value="GerE"/>
    <property type="match status" value="1"/>
</dbReference>
<dbReference type="InterPro" id="IPR011006">
    <property type="entry name" value="CheY-like_superfamily"/>
</dbReference>
<evidence type="ECO:0000259" key="5">
    <source>
        <dbReference type="PROSITE" id="PS50043"/>
    </source>
</evidence>
<dbReference type="PRINTS" id="PR00038">
    <property type="entry name" value="HTHLUXR"/>
</dbReference>
<evidence type="ECO:0000313" key="8">
    <source>
        <dbReference type="Proteomes" id="UP001366166"/>
    </source>
</evidence>
<dbReference type="PROSITE" id="PS50043">
    <property type="entry name" value="HTH_LUXR_2"/>
    <property type="match status" value="1"/>
</dbReference>
<dbReference type="AlphaFoldDB" id="A0AAU9EWU3"/>
<protein>
    <submittedName>
        <fullName evidence="7">DNA-binding response regulator</fullName>
    </submittedName>
</protein>
<feature type="domain" description="Response regulatory" evidence="6">
    <location>
        <begin position="1"/>
        <end position="81"/>
    </location>
</feature>
<keyword evidence="3" id="KW-0804">Transcription</keyword>
<dbReference type="InterPro" id="IPR001789">
    <property type="entry name" value="Sig_transdc_resp-reg_receiver"/>
</dbReference>
<dbReference type="CDD" id="cd06170">
    <property type="entry name" value="LuxR_C_like"/>
    <property type="match status" value="1"/>
</dbReference>
<dbReference type="InterPro" id="IPR016032">
    <property type="entry name" value="Sig_transdc_resp-reg_C-effctor"/>
</dbReference>
<accession>A0AAU9EWU3</accession>
<dbReference type="InterPro" id="IPR039420">
    <property type="entry name" value="WalR-like"/>
</dbReference>
<dbReference type="PANTHER" id="PTHR43214">
    <property type="entry name" value="TWO-COMPONENT RESPONSE REGULATOR"/>
    <property type="match status" value="1"/>
</dbReference>